<dbReference type="Gene3D" id="3.40.930.10">
    <property type="entry name" value="Mannitol-specific EII, Chain A"/>
    <property type="match status" value="1"/>
</dbReference>
<dbReference type="KEGG" id="cint:HZF06_07495"/>
<dbReference type="InterPro" id="IPR002178">
    <property type="entry name" value="PTS_EIIA_type-2_dom"/>
</dbReference>
<dbReference type="NCBIfam" id="TIGR00848">
    <property type="entry name" value="fruA"/>
    <property type="match status" value="1"/>
</dbReference>
<dbReference type="CDD" id="cd00211">
    <property type="entry name" value="PTS_IIA_fru"/>
    <property type="match status" value="1"/>
</dbReference>
<keyword evidence="6" id="KW-0598">Phosphotransferase system</keyword>
<dbReference type="FunFam" id="3.40.930.10:FF:000009">
    <property type="entry name" value="PTS system, fructose specific IIABC component"/>
    <property type="match status" value="1"/>
</dbReference>
<dbReference type="GO" id="GO:0008982">
    <property type="term" value="F:protein-N(PI)-phosphohistidine-sugar phosphotransferase activity"/>
    <property type="evidence" value="ECO:0007669"/>
    <property type="project" value="InterPro"/>
</dbReference>
<dbReference type="InterPro" id="IPR016152">
    <property type="entry name" value="PTrfase/Anion_transptr"/>
</dbReference>
<dbReference type="GO" id="GO:0016020">
    <property type="term" value="C:membrane"/>
    <property type="evidence" value="ECO:0007669"/>
    <property type="project" value="InterPro"/>
</dbReference>
<evidence type="ECO:0000256" key="1">
    <source>
        <dbReference type="ARBA" id="ARBA00004496"/>
    </source>
</evidence>
<evidence type="ECO:0000256" key="2">
    <source>
        <dbReference type="ARBA" id="ARBA00022448"/>
    </source>
</evidence>
<comment type="subcellular location">
    <subcellularLocation>
        <location evidence="1">Cytoplasm</location>
    </subcellularLocation>
</comment>
<evidence type="ECO:0000259" key="7">
    <source>
        <dbReference type="PROSITE" id="PS51094"/>
    </source>
</evidence>
<dbReference type="PROSITE" id="PS51094">
    <property type="entry name" value="PTS_EIIA_TYPE_2"/>
    <property type="match status" value="1"/>
</dbReference>
<evidence type="ECO:0000256" key="3">
    <source>
        <dbReference type="ARBA" id="ARBA00022553"/>
    </source>
</evidence>
<keyword evidence="3" id="KW-0597">Phosphoprotein</keyword>
<evidence type="ECO:0000313" key="8">
    <source>
        <dbReference type="EMBL" id="QLY81417.1"/>
    </source>
</evidence>
<evidence type="ECO:0000256" key="5">
    <source>
        <dbReference type="ARBA" id="ARBA00022679"/>
    </source>
</evidence>
<dbReference type="PROSITE" id="PS00372">
    <property type="entry name" value="PTS_EIIA_TYPE_2_HIS"/>
    <property type="match status" value="1"/>
</dbReference>
<evidence type="ECO:0000256" key="6">
    <source>
        <dbReference type="ARBA" id="ARBA00022683"/>
    </source>
</evidence>
<dbReference type="Proteomes" id="UP000512286">
    <property type="component" value="Chromosome"/>
</dbReference>
<evidence type="ECO:0000256" key="4">
    <source>
        <dbReference type="ARBA" id="ARBA00022597"/>
    </source>
</evidence>
<dbReference type="AlphaFoldDB" id="A0A7D6VUI6"/>
<keyword evidence="5" id="KW-0808">Transferase</keyword>
<sequence>MIVDENLIELKLEVDDKIDAIYKLAKLAEKINKISSIDEYVESVLEREKEFSTGVGNGIAIPHGKSKAVNEAMIVFGMCTKPLEWDSLDGDPVEMIFMLGVPEENIDNIHLKILSNLSRKLMDEEFVKSLKVSKTIKEVVDILNQITIKNS</sequence>
<dbReference type="GO" id="GO:0005737">
    <property type="term" value="C:cytoplasm"/>
    <property type="evidence" value="ECO:0007669"/>
    <property type="project" value="UniProtKB-SubCell"/>
</dbReference>
<dbReference type="RefSeq" id="WP_021802624.1">
    <property type="nucleotide sequence ID" value="NZ_CP059378.1"/>
</dbReference>
<feature type="domain" description="PTS EIIA type-2" evidence="7">
    <location>
        <begin position="1"/>
        <end position="146"/>
    </location>
</feature>
<dbReference type="EMBL" id="CP059378">
    <property type="protein sequence ID" value="QLY81417.1"/>
    <property type="molecule type" value="Genomic_DNA"/>
</dbReference>
<name>A0A7D6VUI6_9CLOT</name>
<dbReference type="PANTHER" id="PTHR47738:SF2">
    <property type="entry name" value="PTS SYSTEM FRUCTOSE-LIKE EIIA COMPONENT"/>
    <property type="match status" value="1"/>
</dbReference>
<protein>
    <submittedName>
        <fullName evidence="8">PTS sugar transporter subunit IIA</fullName>
    </submittedName>
</protein>
<keyword evidence="4 8" id="KW-0762">Sugar transport</keyword>
<reference evidence="8 9" key="1">
    <citation type="submission" date="2020-07" db="EMBL/GenBank/DDBJ databases">
        <title>Electron transfer.</title>
        <authorList>
            <person name="Huang L."/>
            <person name="Liu X."/>
            <person name="Zhou S."/>
        </authorList>
    </citation>
    <scope>NUCLEOTIDE SEQUENCE [LARGE SCALE GENOMIC DNA]</scope>
    <source>
        <strain evidence="8 9">Lx1</strain>
    </source>
</reference>
<dbReference type="SUPFAM" id="SSF55804">
    <property type="entry name" value="Phoshotransferase/anion transport protein"/>
    <property type="match status" value="1"/>
</dbReference>
<dbReference type="Pfam" id="PF00359">
    <property type="entry name" value="PTS_EIIA_2"/>
    <property type="match status" value="1"/>
</dbReference>
<organism evidence="8 9">
    <name type="scientific">Clostridium intestinale</name>
    <dbReference type="NCBI Taxonomy" id="36845"/>
    <lineage>
        <taxon>Bacteria</taxon>
        <taxon>Bacillati</taxon>
        <taxon>Bacillota</taxon>
        <taxon>Clostridia</taxon>
        <taxon>Eubacteriales</taxon>
        <taxon>Clostridiaceae</taxon>
        <taxon>Clostridium</taxon>
    </lineage>
</organism>
<dbReference type="InterPro" id="IPR051541">
    <property type="entry name" value="PTS_SugarTrans_NitroReg"/>
</dbReference>
<proteinExistence type="predicted"/>
<gene>
    <name evidence="8" type="ORF">HZF06_07495</name>
</gene>
<dbReference type="PANTHER" id="PTHR47738">
    <property type="entry name" value="PTS SYSTEM FRUCTOSE-LIKE EIIA COMPONENT-RELATED"/>
    <property type="match status" value="1"/>
</dbReference>
<keyword evidence="2" id="KW-0813">Transport</keyword>
<dbReference type="InterPro" id="IPR004715">
    <property type="entry name" value="PTS_IIA_fruc"/>
</dbReference>
<accession>A0A7D6VUI6</accession>
<dbReference type="GO" id="GO:0009401">
    <property type="term" value="P:phosphoenolpyruvate-dependent sugar phosphotransferase system"/>
    <property type="evidence" value="ECO:0007669"/>
    <property type="project" value="UniProtKB-KW"/>
</dbReference>
<evidence type="ECO:0000313" key="9">
    <source>
        <dbReference type="Proteomes" id="UP000512286"/>
    </source>
</evidence>